<evidence type="ECO:0000313" key="9">
    <source>
        <dbReference type="EMBL" id="SMX54689.1"/>
    </source>
</evidence>
<dbReference type="KEGG" id="abat:CFX1CAM_1624"/>
<keyword evidence="3" id="KW-0808">Transferase</keyword>
<dbReference type="EC" id="2.7.7.7" evidence="2"/>
<dbReference type="RefSeq" id="WP_087862516.1">
    <property type="nucleotide sequence ID" value="NZ_LT859958.1"/>
</dbReference>
<dbReference type="Gene3D" id="3.90.1600.10">
    <property type="entry name" value="Palm domain of DNA polymerase"/>
    <property type="match status" value="1"/>
</dbReference>
<dbReference type="SUPFAM" id="SSF56672">
    <property type="entry name" value="DNA/RNA polymerases"/>
    <property type="match status" value="1"/>
</dbReference>
<keyword evidence="10" id="KW-1185">Reference proteome</keyword>
<evidence type="ECO:0000256" key="3">
    <source>
        <dbReference type="ARBA" id="ARBA00022679"/>
    </source>
</evidence>
<feature type="domain" description="DNA-directed DNA polymerase family B multifunctional" evidence="8">
    <location>
        <begin position="325"/>
        <end position="499"/>
    </location>
</feature>
<comment type="similarity">
    <text evidence="1">Belongs to the DNA polymerase type-B family.</text>
</comment>
<dbReference type="Gene3D" id="3.30.420.10">
    <property type="entry name" value="Ribonuclease H-like superfamily/Ribonuclease H"/>
    <property type="match status" value="1"/>
</dbReference>
<dbReference type="InterPro" id="IPR012337">
    <property type="entry name" value="RNaseH-like_sf"/>
</dbReference>
<dbReference type="InterPro" id="IPR006172">
    <property type="entry name" value="DNA-dir_DNA_pol_B"/>
</dbReference>
<dbReference type="SMART" id="SM00486">
    <property type="entry name" value="POLBc"/>
    <property type="match status" value="1"/>
</dbReference>
<organism evidence="9 10">
    <name type="scientific">Candidatus Brevifilum fermentans</name>
    <dbReference type="NCBI Taxonomy" id="1986204"/>
    <lineage>
        <taxon>Bacteria</taxon>
        <taxon>Bacillati</taxon>
        <taxon>Chloroflexota</taxon>
        <taxon>Anaerolineae</taxon>
        <taxon>Anaerolineales</taxon>
        <taxon>Anaerolineaceae</taxon>
        <taxon>Candidatus Brevifilum</taxon>
    </lineage>
</organism>
<dbReference type="GO" id="GO:0000166">
    <property type="term" value="F:nucleotide binding"/>
    <property type="evidence" value="ECO:0007669"/>
    <property type="project" value="InterPro"/>
</dbReference>
<feature type="domain" description="DNA-directed DNA polymerase family B multifunctional" evidence="8">
    <location>
        <begin position="564"/>
        <end position="688"/>
    </location>
</feature>
<gene>
    <name evidence="9" type="ORF">CFX1CAM_1624</name>
</gene>
<dbReference type="InterPro" id="IPR043502">
    <property type="entry name" value="DNA/RNA_pol_sf"/>
</dbReference>
<proteinExistence type="inferred from homology"/>
<accession>A0A1Y6K7W9</accession>
<dbReference type="EMBL" id="LT859958">
    <property type="protein sequence ID" value="SMX54689.1"/>
    <property type="molecule type" value="Genomic_DNA"/>
</dbReference>
<dbReference type="InterPro" id="IPR023211">
    <property type="entry name" value="DNA_pol_palm_dom_sf"/>
</dbReference>
<dbReference type="InterPro" id="IPR036397">
    <property type="entry name" value="RNaseH_sf"/>
</dbReference>
<reference evidence="10" key="1">
    <citation type="submission" date="2017-05" db="EMBL/GenBank/DDBJ databases">
        <authorList>
            <person name="Kirkegaard R."/>
            <person name="Mcilroy J S."/>
        </authorList>
    </citation>
    <scope>NUCLEOTIDE SEQUENCE [LARGE SCALE GENOMIC DNA]</scope>
</reference>
<evidence type="ECO:0000256" key="2">
    <source>
        <dbReference type="ARBA" id="ARBA00012417"/>
    </source>
</evidence>
<dbReference type="InterPro" id="IPR050240">
    <property type="entry name" value="DNA_pol_type-B"/>
</dbReference>
<dbReference type="Gene3D" id="1.10.287.690">
    <property type="entry name" value="Helix hairpin bin"/>
    <property type="match status" value="1"/>
</dbReference>
<dbReference type="OrthoDB" id="139066at2"/>
<evidence type="ECO:0000256" key="7">
    <source>
        <dbReference type="ARBA" id="ARBA00049244"/>
    </source>
</evidence>
<evidence type="ECO:0000313" key="10">
    <source>
        <dbReference type="Proteomes" id="UP000195514"/>
    </source>
</evidence>
<comment type="catalytic activity">
    <reaction evidence="7">
        <text>DNA(n) + a 2'-deoxyribonucleoside 5'-triphosphate = DNA(n+1) + diphosphate</text>
        <dbReference type="Rhea" id="RHEA:22508"/>
        <dbReference type="Rhea" id="RHEA-COMP:17339"/>
        <dbReference type="Rhea" id="RHEA-COMP:17340"/>
        <dbReference type="ChEBI" id="CHEBI:33019"/>
        <dbReference type="ChEBI" id="CHEBI:61560"/>
        <dbReference type="ChEBI" id="CHEBI:173112"/>
        <dbReference type="EC" id="2.7.7.7"/>
    </reaction>
</comment>
<dbReference type="Gene3D" id="1.10.132.60">
    <property type="entry name" value="DNA polymerase family B, C-terminal domain"/>
    <property type="match status" value="1"/>
</dbReference>
<dbReference type="InterPro" id="IPR042087">
    <property type="entry name" value="DNA_pol_B_thumb"/>
</dbReference>
<sequence length="771" mass="87404">MSEFTGWMLDLFEDPREGLVLYFIDEQGPRWRLWRSFPVTFYALGEDAQLRTLWQYLDGRPHEISLSRTQRMDVFKRKPVSALGVTIKNPYEARKIFQQIANRFPNLEYADADLQISLRFAADTGAFPLARCRVVADEAYQLIEIKVLEDAWALKPQPIPLSVMILAPDVAPHHAVPRSLLVEVAGETYRFDLSTPRPLLANLRALIQRHDPDLLLTDYGDTWLLPQLLQNSEKYHIPLGLNREPGRGTRWQEERTYFSYGQIVYRGQQIHLFGRCHIDRQNAVLWKDYALEGTIEVSRVTALPLQTAARVSPGTGISSIEMLTALREGILVPWQKQQAEMLKPAADLFSADQGGLVYQPKIGVHKNVAEIDFVSLYPAIMVHFNISPETILPNPAGDNLVPALGLSIDTSQEGLIPKALRPLLEKRIEMKKHLACTPHWDPCRKSFKSRSSALKWLLVTCFGYLGYKNARFGRIEAHQAVTAYGREALLRAKEAAEDLGYEVIQLYVDGLWVHHPEKTQPEEIQPLLLEIQGRTGLPISLDGIYRWVVFVGSRQNKQRPVANRYFGVFQDGTLKVRGIDARRRDSTPFVSEAQMHLLELLANAHNPESALPEAIAFLKSRLRALRNGEVRLTDLLVRQRLGRKMEAYRTLPPAARAVQQLNTVGKTLRPGQRVPFLYTLGKSGVLAWDLPQKPDPRTVDVARYQRLLLRAAGIVLESWGLDEGKLTEKVVTELSQLQLSPPPQKHPLEHRRDIPGVINPAVQRALKGQPQ</sequence>
<dbReference type="PANTHER" id="PTHR10322">
    <property type="entry name" value="DNA POLYMERASE CATALYTIC SUBUNIT"/>
    <property type="match status" value="1"/>
</dbReference>
<dbReference type="AlphaFoldDB" id="A0A1Y6K7W9"/>
<name>A0A1Y6K7W9_9CHLR</name>
<evidence type="ECO:0000256" key="1">
    <source>
        <dbReference type="ARBA" id="ARBA00005755"/>
    </source>
</evidence>
<dbReference type="SUPFAM" id="SSF53098">
    <property type="entry name" value="Ribonuclease H-like"/>
    <property type="match status" value="1"/>
</dbReference>
<keyword evidence="4" id="KW-0548">Nucleotidyltransferase</keyword>
<evidence type="ECO:0000256" key="5">
    <source>
        <dbReference type="ARBA" id="ARBA00022932"/>
    </source>
</evidence>
<dbReference type="Gene3D" id="3.30.342.10">
    <property type="entry name" value="DNA Polymerase, chain B, domain 1"/>
    <property type="match status" value="1"/>
</dbReference>
<dbReference type="GO" id="GO:0003887">
    <property type="term" value="F:DNA-directed DNA polymerase activity"/>
    <property type="evidence" value="ECO:0007669"/>
    <property type="project" value="UniProtKB-KW"/>
</dbReference>
<dbReference type="PANTHER" id="PTHR10322:SF23">
    <property type="entry name" value="DNA POLYMERASE DELTA CATALYTIC SUBUNIT"/>
    <property type="match status" value="1"/>
</dbReference>
<evidence type="ECO:0000256" key="4">
    <source>
        <dbReference type="ARBA" id="ARBA00022695"/>
    </source>
</evidence>
<evidence type="ECO:0000256" key="6">
    <source>
        <dbReference type="ARBA" id="ARBA00023125"/>
    </source>
</evidence>
<dbReference type="Proteomes" id="UP000195514">
    <property type="component" value="Chromosome I"/>
</dbReference>
<keyword evidence="5" id="KW-0239">DNA-directed DNA polymerase</keyword>
<protein>
    <recommendedName>
        <fullName evidence="2">DNA-directed DNA polymerase</fullName>
        <ecNumber evidence="2">2.7.7.7</ecNumber>
    </recommendedName>
</protein>
<dbReference type="Pfam" id="PF00136">
    <property type="entry name" value="DNA_pol_B"/>
    <property type="match status" value="2"/>
</dbReference>
<dbReference type="GO" id="GO:0006261">
    <property type="term" value="P:DNA-templated DNA replication"/>
    <property type="evidence" value="ECO:0007669"/>
    <property type="project" value="TreeGrafter"/>
</dbReference>
<dbReference type="GO" id="GO:0003677">
    <property type="term" value="F:DNA binding"/>
    <property type="evidence" value="ECO:0007669"/>
    <property type="project" value="UniProtKB-KW"/>
</dbReference>
<evidence type="ECO:0000259" key="8">
    <source>
        <dbReference type="Pfam" id="PF00136"/>
    </source>
</evidence>
<dbReference type="InterPro" id="IPR006134">
    <property type="entry name" value="DNA-dir_DNA_pol_B_multi_dom"/>
</dbReference>
<keyword evidence="6" id="KW-0238">DNA-binding</keyword>